<evidence type="ECO:0000256" key="2">
    <source>
        <dbReference type="ARBA" id="ARBA00022679"/>
    </source>
</evidence>
<evidence type="ECO:0000313" key="6">
    <source>
        <dbReference type="EMBL" id="WZU67964.2"/>
    </source>
</evidence>
<dbReference type="SUPFAM" id="SSF53335">
    <property type="entry name" value="S-adenosyl-L-methionine-dependent methyltransferases"/>
    <property type="match status" value="1"/>
</dbReference>
<evidence type="ECO:0000259" key="5">
    <source>
        <dbReference type="Pfam" id="PF08100"/>
    </source>
</evidence>
<dbReference type="KEGG" id="yrh:AABB31_03165"/>
<gene>
    <name evidence="6" type="ORF">AABB31_03165</name>
</gene>
<keyword evidence="2" id="KW-0808">Transferase</keyword>
<dbReference type="Pfam" id="PF08100">
    <property type="entry name" value="Dimerisation"/>
    <property type="match status" value="1"/>
</dbReference>
<dbReference type="CDD" id="cd02440">
    <property type="entry name" value="AdoMet_MTases"/>
    <property type="match status" value="1"/>
</dbReference>
<accession>A0AAN0NLY9</accession>
<dbReference type="AlphaFoldDB" id="A0AAN0NLY9"/>
<name>A0AAN0NLY9_9RHOB</name>
<dbReference type="PANTHER" id="PTHR43712">
    <property type="entry name" value="PUTATIVE (AFU_ORTHOLOGUE AFUA_4G14580)-RELATED"/>
    <property type="match status" value="1"/>
</dbReference>
<dbReference type="InterPro" id="IPR036390">
    <property type="entry name" value="WH_DNA-bd_sf"/>
</dbReference>
<evidence type="ECO:0000256" key="1">
    <source>
        <dbReference type="ARBA" id="ARBA00022603"/>
    </source>
</evidence>
<evidence type="ECO:0000259" key="4">
    <source>
        <dbReference type="Pfam" id="PF00891"/>
    </source>
</evidence>
<reference evidence="6" key="1">
    <citation type="submission" date="2024-08" db="EMBL/GenBank/DDBJ databases">
        <title>Phylogenomic analyses of a clade within the roseobacter group suggest taxonomic reassignments of species of the genera Aestuariivita, Citreicella, Loktanella, Nautella, Pelagibaca, Ruegeria, Thalassobius, Thiobacimonas and Tropicibacter, and the proposal o.</title>
        <authorList>
            <person name="Jeon C.O."/>
        </authorList>
    </citation>
    <scope>NUCLEOTIDE SEQUENCE</scope>
    <source>
        <strain evidence="6">SS1-5</strain>
    </source>
</reference>
<keyword evidence="3" id="KW-0949">S-adenosyl-L-methionine</keyword>
<dbReference type="GO" id="GO:0046983">
    <property type="term" value="F:protein dimerization activity"/>
    <property type="evidence" value="ECO:0007669"/>
    <property type="project" value="InterPro"/>
</dbReference>
<dbReference type="InterPro" id="IPR001077">
    <property type="entry name" value="COMT_C"/>
</dbReference>
<dbReference type="PROSITE" id="PS51683">
    <property type="entry name" value="SAM_OMT_II"/>
    <property type="match status" value="1"/>
</dbReference>
<dbReference type="GO" id="GO:0008171">
    <property type="term" value="F:O-methyltransferase activity"/>
    <property type="evidence" value="ECO:0007669"/>
    <property type="project" value="InterPro"/>
</dbReference>
<dbReference type="InterPro" id="IPR029063">
    <property type="entry name" value="SAM-dependent_MTases_sf"/>
</dbReference>
<dbReference type="PIRSF" id="PIRSF005739">
    <property type="entry name" value="O-mtase"/>
    <property type="match status" value="1"/>
</dbReference>
<keyword evidence="7" id="KW-1185">Reference proteome</keyword>
<dbReference type="GO" id="GO:0032259">
    <property type="term" value="P:methylation"/>
    <property type="evidence" value="ECO:0007669"/>
    <property type="project" value="UniProtKB-KW"/>
</dbReference>
<evidence type="ECO:0000256" key="3">
    <source>
        <dbReference type="ARBA" id="ARBA00022691"/>
    </source>
</evidence>
<dbReference type="Pfam" id="PF00891">
    <property type="entry name" value="Methyltransf_2"/>
    <property type="match status" value="1"/>
</dbReference>
<dbReference type="InterPro" id="IPR012967">
    <property type="entry name" value="COMT_dimerisation"/>
</dbReference>
<dbReference type="Gene3D" id="1.10.287.1350">
    <property type="match status" value="1"/>
</dbReference>
<keyword evidence="1 6" id="KW-0489">Methyltransferase</keyword>
<dbReference type="Gene3D" id="3.40.50.150">
    <property type="entry name" value="Vaccinia Virus protein VP39"/>
    <property type="match status" value="1"/>
</dbReference>
<evidence type="ECO:0000313" key="7">
    <source>
        <dbReference type="Proteomes" id="UP001470809"/>
    </source>
</evidence>
<proteinExistence type="predicted"/>
<sequence>MADVGLSTSPVSPSQQTVRRASWVTRLVASPRFQSWAARFPLTRRIVRREGDAMFDLVAGFCHSQILQALVKLGIPDMLRTAQLDETALARAAAVPLARMRVLLAGGVAIGVLKQGRHGDYGLTVRGAALAGVPGLAGMIAHHDVLYRDLADPVAFFRGEVETELAAFWPYVFGAGAAADPDAAATYSQLMADSQTLVAADTLALADFGQTRSFMDVGGGTGAFLAAVGQQYPALALTLFDLPAVVDAAHDRFDALRMADRLTVLSGSFRDDPLPAGHDMISLVRVLYDHDDATVLSLLGAVFKALPVGGRLLVSEPMTGGASPQKAGDAYFALYCLAMRTGKARSPAEIAALMAQAGFAQISAPRSRRPFITTVLQGVRQS</sequence>
<dbReference type="RefSeq" id="WP_373634971.1">
    <property type="nucleotide sequence ID" value="NZ_CP151767.2"/>
</dbReference>
<dbReference type="EMBL" id="CP151767">
    <property type="protein sequence ID" value="WZU67964.2"/>
    <property type="molecule type" value="Genomic_DNA"/>
</dbReference>
<dbReference type="InterPro" id="IPR016461">
    <property type="entry name" value="COMT-like"/>
</dbReference>
<feature type="domain" description="O-methyltransferase dimerisation" evidence="5">
    <location>
        <begin position="56"/>
        <end position="126"/>
    </location>
</feature>
<feature type="domain" description="O-methyltransferase C-terminal" evidence="4">
    <location>
        <begin position="147"/>
        <end position="360"/>
    </location>
</feature>
<dbReference type="InterPro" id="IPR036388">
    <property type="entry name" value="WH-like_DNA-bd_sf"/>
</dbReference>
<dbReference type="Proteomes" id="UP001470809">
    <property type="component" value="Chromosome"/>
</dbReference>
<dbReference type="Gene3D" id="1.10.10.10">
    <property type="entry name" value="Winged helix-like DNA-binding domain superfamily/Winged helix DNA-binding domain"/>
    <property type="match status" value="1"/>
</dbReference>
<protein>
    <submittedName>
        <fullName evidence="6">Methyltransferase</fullName>
    </submittedName>
</protein>
<organism evidence="6 7">
    <name type="scientific">Yoonia rhodophyticola</name>
    <dbReference type="NCBI Taxonomy" id="3137370"/>
    <lineage>
        <taxon>Bacteria</taxon>
        <taxon>Pseudomonadati</taxon>
        <taxon>Pseudomonadota</taxon>
        <taxon>Alphaproteobacteria</taxon>
        <taxon>Rhodobacterales</taxon>
        <taxon>Paracoccaceae</taxon>
        <taxon>Yoonia</taxon>
    </lineage>
</organism>
<dbReference type="PANTHER" id="PTHR43712:SF2">
    <property type="entry name" value="O-METHYLTRANSFERASE CICE"/>
    <property type="match status" value="1"/>
</dbReference>
<dbReference type="SUPFAM" id="SSF46785">
    <property type="entry name" value="Winged helix' DNA-binding domain"/>
    <property type="match status" value="1"/>
</dbReference>